<gene>
    <name evidence="2" type="ORF">H4W29_003606</name>
</gene>
<keyword evidence="3" id="KW-1185">Reference proteome</keyword>
<keyword evidence="1" id="KW-1133">Transmembrane helix</keyword>
<evidence type="ECO:0000313" key="3">
    <source>
        <dbReference type="Proteomes" id="UP000620262"/>
    </source>
</evidence>
<comment type="caution">
    <text evidence="2">The sequence shown here is derived from an EMBL/GenBank/DDBJ whole genome shotgun (WGS) entry which is preliminary data.</text>
</comment>
<dbReference type="RefSeq" id="WP_192730129.1">
    <property type="nucleotide sequence ID" value="NZ_BAAAVL010000013.1"/>
</dbReference>
<keyword evidence="1" id="KW-0472">Membrane</keyword>
<accession>A0ABR9ITI3</accession>
<dbReference type="Proteomes" id="UP000620262">
    <property type="component" value="Unassembled WGS sequence"/>
</dbReference>
<reference evidence="2 3" key="1">
    <citation type="submission" date="2020-10" db="EMBL/GenBank/DDBJ databases">
        <title>Sequencing the genomes of 1000 actinobacteria strains.</title>
        <authorList>
            <person name="Klenk H.-P."/>
        </authorList>
    </citation>
    <scope>NUCLEOTIDE SEQUENCE [LARGE SCALE GENOMIC DNA]</scope>
    <source>
        <strain evidence="2 3">DSM 7307</strain>
    </source>
</reference>
<feature type="transmembrane region" description="Helical" evidence="1">
    <location>
        <begin position="31"/>
        <end position="52"/>
    </location>
</feature>
<evidence type="ECO:0000313" key="2">
    <source>
        <dbReference type="EMBL" id="MBE1506425.1"/>
    </source>
</evidence>
<protein>
    <submittedName>
        <fullName evidence="2">Uncharacterized protein</fullName>
    </submittedName>
</protein>
<evidence type="ECO:0000256" key="1">
    <source>
        <dbReference type="SAM" id="Phobius"/>
    </source>
</evidence>
<keyword evidence="1" id="KW-0812">Transmembrane</keyword>
<dbReference type="EMBL" id="JADBEC010000001">
    <property type="protein sequence ID" value="MBE1506425.1"/>
    <property type="molecule type" value="Genomic_DNA"/>
</dbReference>
<organism evidence="2 3">
    <name type="scientific">Rhizobium viscosum</name>
    <name type="common">Arthrobacter viscosus</name>
    <dbReference type="NCBI Taxonomy" id="1673"/>
    <lineage>
        <taxon>Bacteria</taxon>
        <taxon>Pseudomonadati</taxon>
        <taxon>Pseudomonadota</taxon>
        <taxon>Alphaproteobacteria</taxon>
        <taxon>Hyphomicrobiales</taxon>
        <taxon>Rhizobiaceae</taxon>
        <taxon>Rhizobium/Agrobacterium group</taxon>
        <taxon>Rhizobium</taxon>
    </lineage>
</organism>
<proteinExistence type="predicted"/>
<name>A0ABR9ITI3_RHIVS</name>
<sequence length="53" mass="5690">MRDLLSNFEEDHRSLGYGAEAPTHGHGFSRIHAVAAILILCAAIFFIGGHGLV</sequence>